<proteinExistence type="predicted"/>
<gene>
    <name evidence="2" type="ORF">DP116_11265</name>
</gene>
<evidence type="ECO:0000313" key="3">
    <source>
        <dbReference type="Proteomes" id="UP000718564"/>
    </source>
</evidence>
<comment type="caution">
    <text evidence="2">The sequence shown here is derived from an EMBL/GenBank/DDBJ whole genome shotgun (WGS) entry which is preliminary data.</text>
</comment>
<evidence type="ECO:0000259" key="1">
    <source>
        <dbReference type="Pfam" id="PF13924"/>
    </source>
</evidence>
<feature type="domain" description="Lipocalin-like" evidence="1">
    <location>
        <begin position="14"/>
        <end position="155"/>
    </location>
</feature>
<organism evidence="2 3">
    <name type="scientific">Brasilonema bromeliae SPC951</name>
    <dbReference type="NCBI Taxonomy" id="385972"/>
    <lineage>
        <taxon>Bacteria</taxon>
        <taxon>Bacillati</taxon>
        <taxon>Cyanobacteriota</taxon>
        <taxon>Cyanophyceae</taxon>
        <taxon>Nostocales</taxon>
        <taxon>Scytonemataceae</taxon>
        <taxon>Brasilonema</taxon>
        <taxon>Bromeliae group (in: Brasilonema)</taxon>
    </lineage>
</organism>
<dbReference type="RefSeq" id="WP_169155267.1">
    <property type="nucleotide sequence ID" value="NZ_CAWPJE010000046.1"/>
</dbReference>
<dbReference type="InterPro" id="IPR024311">
    <property type="entry name" value="Lipocalin-like"/>
</dbReference>
<dbReference type="Pfam" id="PF13924">
    <property type="entry name" value="Lipocalin_5"/>
    <property type="match status" value="1"/>
</dbReference>
<dbReference type="Proteomes" id="UP000718564">
    <property type="component" value="Unassembled WGS sequence"/>
</dbReference>
<sequence length="157" mass="17249">MSDLSAAQTNPLLGTWTLISASAINPDGTVTPQVYSPNPIGYITYTPEARMMVIFSRSDRLPLSGDIRSPFSKDIRSLPTEECVQAFSTFNAYAGTYTLNGNSVTHHVEVASIPNRVGKDLVRTFTLNGNRVTLKTPPTNTDGVLKVFELVWERVEL</sequence>
<accession>A0ABX1P7T5</accession>
<evidence type="ECO:0000313" key="2">
    <source>
        <dbReference type="EMBL" id="NMG20006.1"/>
    </source>
</evidence>
<reference evidence="2 3" key="1">
    <citation type="submission" date="2018-06" db="EMBL/GenBank/DDBJ databases">
        <title>Comparative genomics of Brasilonema spp. strains.</title>
        <authorList>
            <person name="Alvarenga D.O."/>
            <person name="Fiore M.F."/>
            <person name="Varani A.M."/>
        </authorList>
    </citation>
    <scope>NUCLEOTIDE SEQUENCE [LARGE SCALE GENOMIC DNA]</scope>
    <source>
        <strain evidence="2 3">SPC951</strain>
    </source>
</reference>
<protein>
    <recommendedName>
        <fullName evidence="1">Lipocalin-like domain-containing protein</fullName>
    </recommendedName>
</protein>
<name>A0ABX1P7T5_9CYAN</name>
<keyword evidence="3" id="KW-1185">Reference proteome</keyword>
<dbReference type="EMBL" id="QMEB01000070">
    <property type="protein sequence ID" value="NMG20006.1"/>
    <property type="molecule type" value="Genomic_DNA"/>
</dbReference>